<comment type="similarity">
    <text evidence="2">Belongs to the CPA3 antiporters (TC 2.A.63) subunit D family.</text>
</comment>
<dbReference type="OrthoDB" id="9768329at2"/>
<keyword evidence="11" id="KW-1185">Reference proteome</keyword>
<evidence type="ECO:0000256" key="6">
    <source>
        <dbReference type="ARBA" id="ARBA00023136"/>
    </source>
</evidence>
<keyword evidence="4 7" id="KW-0812">Transmembrane</keyword>
<evidence type="ECO:0000256" key="3">
    <source>
        <dbReference type="ARBA" id="ARBA00022475"/>
    </source>
</evidence>
<evidence type="ECO:0000256" key="1">
    <source>
        <dbReference type="ARBA" id="ARBA00004651"/>
    </source>
</evidence>
<keyword evidence="5 8" id="KW-1133">Transmembrane helix</keyword>
<feature type="transmembrane region" description="Helical" evidence="8">
    <location>
        <begin position="204"/>
        <end position="226"/>
    </location>
</feature>
<evidence type="ECO:0000313" key="11">
    <source>
        <dbReference type="Proteomes" id="UP000252405"/>
    </source>
</evidence>
<comment type="caution">
    <text evidence="10">The sequence shown here is derived from an EMBL/GenBank/DDBJ whole genome shotgun (WGS) entry which is preliminary data.</text>
</comment>
<keyword evidence="3" id="KW-1003">Cell membrane</keyword>
<feature type="transmembrane region" description="Helical" evidence="8">
    <location>
        <begin position="238"/>
        <end position="257"/>
    </location>
</feature>
<sequence>MRPEVALPVLLPLLSGALSLLFWRSRSTQRFIAVAGNIALLGVALWLLISVSLDDYVVIQIGGWEAPIGITLVADMLSAVMIVLTGIIGLALAVYSLASTGLGHEKFGYYPLMHLLLAGVAGAFLTGDIFNLYVWFEVMLVASFALLILGGEKAQMEGAIKYVTLNLLASVIFLTAIGLLYGMVGTLNMADIAQRLAVAENQGMVEVLSVMFMIAFGIKAAAFPLFFWLPASYHTPPVAVSALFAGLLTKVGVYSLYRVFTLMFDQTLGYTQDLLLWGAALTMVTGVLGAAAQFEFRRILSFHIVSQIGYMILGLALFTPLAIAGGIFAVMHNIVVKTNLFLISGITRRLQGTYELKKMGGLYRERPWLAVAFFLSAFSLAGIPPLSGFFAKFVIVRAGIEAGAYVVTGVALAVGLMTLYSMVKIWNEVFWKTLPEDNLVPVEQTVVGDDSRMVPASLWLMYLPVAVLALFALLIGLFAEPLLIIMNHIGDQLMNPQGYIEAVLGAEVGIEDVLVERLDEEMTP</sequence>
<dbReference type="PANTHER" id="PTHR42703">
    <property type="entry name" value="NADH DEHYDROGENASE"/>
    <property type="match status" value="1"/>
</dbReference>
<dbReference type="InterPro" id="IPR001750">
    <property type="entry name" value="ND/Mrp_TM"/>
</dbReference>
<dbReference type="RefSeq" id="WP_114480078.1">
    <property type="nucleotide sequence ID" value="NZ_QPII01000014.1"/>
</dbReference>
<accession>A0A368TTT9</accession>
<proteinExistence type="inferred from homology"/>
<keyword evidence="6 8" id="KW-0472">Membrane</keyword>
<evidence type="ECO:0000256" key="7">
    <source>
        <dbReference type="RuleBase" id="RU000320"/>
    </source>
</evidence>
<evidence type="ECO:0000256" key="4">
    <source>
        <dbReference type="ARBA" id="ARBA00022692"/>
    </source>
</evidence>
<dbReference type="InterPro" id="IPR003918">
    <property type="entry name" value="NADH_UbQ_OxRdtase"/>
</dbReference>
<protein>
    <submittedName>
        <fullName evidence="10">Na+/H+ antiporter subunit D</fullName>
    </submittedName>
</protein>
<reference evidence="10 11" key="1">
    <citation type="submission" date="2018-07" db="EMBL/GenBank/DDBJ databases">
        <title>Halomonas montanilacus sp. nov., isolated from Lake Pengyan on Tibetan Plateau.</title>
        <authorList>
            <person name="Lu H."/>
            <person name="Xing P."/>
            <person name="Wu Q."/>
        </authorList>
    </citation>
    <scope>NUCLEOTIDE SEQUENCE [LARGE SCALE GENOMIC DNA]</scope>
    <source>
        <strain evidence="10 11">PYC7W</strain>
    </source>
</reference>
<dbReference type="PANTHER" id="PTHR42703:SF1">
    <property type="entry name" value="NA(+)_H(+) ANTIPORTER SUBUNIT D1"/>
    <property type="match status" value="1"/>
</dbReference>
<dbReference type="GO" id="GO:0008137">
    <property type="term" value="F:NADH dehydrogenase (ubiquinone) activity"/>
    <property type="evidence" value="ECO:0007669"/>
    <property type="project" value="InterPro"/>
</dbReference>
<feature type="transmembrane region" description="Helical" evidence="8">
    <location>
        <begin position="132"/>
        <end position="150"/>
    </location>
</feature>
<feature type="transmembrane region" description="Helical" evidence="8">
    <location>
        <begin position="308"/>
        <end position="331"/>
    </location>
</feature>
<evidence type="ECO:0000256" key="5">
    <source>
        <dbReference type="ARBA" id="ARBA00022989"/>
    </source>
</evidence>
<dbReference type="AlphaFoldDB" id="A0A368TTT9"/>
<feature type="transmembrane region" description="Helical" evidence="8">
    <location>
        <begin position="69"/>
        <end position="95"/>
    </location>
</feature>
<feature type="transmembrane region" description="Helical" evidence="8">
    <location>
        <begin position="277"/>
        <end position="296"/>
    </location>
</feature>
<dbReference type="NCBIfam" id="NF009306">
    <property type="entry name" value="PRK12663.1"/>
    <property type="match status" value="1"/>
</dbReference>
<dbReference type="EMBL" id="QPII01000014">
    <property type="protein sequence ID" value="RCV87657.1"/>
    <property type="molecule type" value="Genomic_DNA"/>
</dbReference>
<feature type="transmembrane region" description="Helical" evidence="8">
    <location>
        <begin position="162"/>
        <end position="184"/>
    </location>
</feature>
<feature type="transmembrane region" description="Helical" evidence="8">
    <location>
        <begin position="6"/>
        <end position="23"/>
    </location>
</feature>
<feature type="transmembrane region" description="Helical" evidence="8">
    <location>
        <begin position="107"/>
        <end position="126"/>
    </location>
</feature>
<dbReference type="GO" id="GO:0005886">
    <property type="term" value="C:plasma membrane"/>
    <property type="evidence" value="ECO:0007669"/>
    <property type="project" value="UniProtKB-SubCell"/>
</dbReference>
<feature type="transmembrane region" description="Helical" evidence="8">
    <location>
        <begin position="368"/>
        <end position="390"/>
    </location>
</feature>
<comment type="subcellular location">
    <subcellularLocation>
        <location evidence="1">Cell membrane</location>
        <topology evidence="1">Multi-pass membrane protein</topology>
    </subcellularLocation>
    <subcellularLocation>
        <location evidence="7">Membrane</location>
        <topology evidence="7">Multi-pass membrane protein</topology>
    </subcellularLocation>
</comment>
<evidence type="ECO:0000256" key="2">
    <source>
        <dbReference type="ARBA" id="ARBA00005346"/>
    </source>
</evidence>
<evidence type="ECO:0000259" key="9">
    <source>
        <dbReference type="Pfam" id="PF00361"/>
    </source>
</evidence>
<organism evidence="10 11">
    <name type="scientific">Billgrantia montanilacus</name>
    <dbReference type="NCBI Taxonomy" id="2282305"/>
    <lineage>
        <taxon>Bacteria</taxon>
        <taxon>Pseudomonadati</taxon>
        <taxon>Pseudomonadota</taxon>
        <taxon>Gammaproteobacteria</taxon>
        <taxon>Oceanospirillales</taxon>
        <taxon>Halomonadaceae</taxon>
        <taxon>Billgrantia</taxon>
    </lineage>
</organism>
<feature type="domain" description="NADH:quinone oxidoreductase/Mrp antiporter transmembrane" evidence="9">
    <location>
        <begin position="128"/>
        <end position="412"/>
    </location>
</feature>
<dbReference type="InterPro" id="IPR050586">
    <property type="entry name" value="CPA3_Na-H_Antiporter_D"/>
</dbReference>
<dbReference type="Proteomes" id="UP000252405">
    <property type="component" value="Unassembled WGS sequence"/>
</dbReference>
<name>A0A368TTT9_9GAMM</name>
<feature type="transmembrane region" description="Helical" evidence="8">
    <location>
        <begin position="459"/>
        <end position="479"/>
    </location>
</feature>
<evidence type="ECO:0000313" key="10">
    <source>
        <dbReference type="EMBL" id="RCV87657.1"/>
    </source>
</evidence>
<feature type="transmembrane region" description="Helical" evidence="8">
    <location>
        <begin position="402"/>
        <end position="423"/>
    </location>
</feature>
<dbReference type="GO" id="GO:0042773">
    <property type="term" value="P:ATP synthesis coupled electron transport"/>
    <property type="evidence" value="ECO:0007669"/>
    <property type="project" value="InterPro"/>
</dbReference>
<dbReference type="PRINTS" id="PR01437">
    <property type="entry name" value="NUOXDRDTASE4"/>
</dbReference>
<feature type="transmembrane region" description="Helical" evidence="8">
    <location>
        <begin position="30"/>
        <end position="49"/>
    </location>
</feature>
<evidence type="ECO:0000256" key="8">
    <source>
        <dbReference type="SAM" id="Phobius"/>
    </source>
</evidence>
<dbReference type="Pfam" id="PF00361">
    <property type="entry name" value="Proton_antipo_M"/>
    <property type="match status" value="1"/>
</dbReference>
<gene>
    <name evidence="10" type="ORF">DU505_16505</name>
</gene>